<accession>A0A0F9L4W4</accession>
<protein>
    <submittedName>
        <fullName evidence="1">Uncharacterized protein</fullName>
    </submittedName>
</protein>
<gene>
    <name evidence="1" type="ORF">LCGC14_1557110</name>
</gene>
<reference evidence="1" key="1">
    <citation type="journal article" date="2015" name="Nature">
        <title>Complex archaea that bridge the gap between prokaryotes and eukaryotes.</title>
        <authorList>
            <person name="Spang A."/>
            <person name="Saw J.H."/>
            <person name="Jorgensen S.L."/>
            <person name="Zaremba-Niedzwiedzka K."/>
            <person name="Martijn J."/>
            <person name="Lind A.E."/>
            <person name="van Eijk R."/>
            <person name="Schleper C."/>
            <person name="Guy L."/>
            <person name="Ettema T.J."/>
        </authorList>
    </citation>
    <scope>NUCLEOTIDE SEQUENCE</scope>
</reference>
<proteinExistence type="predicted"/>
<name>A0A0F9L4W4_9ZZZZ</name>
<organism evidence="1">
    <name type="scientific">marine sediment metagenome</name>
    <dbReference type="NCBI Taxonomy" id="412755"/>
    <lineage>
        <taxon>unclassified sequences</taxon>
        <taxon>metagenomes</taxon>
        <taxon>ecological metagenomes</taxon>
    </lineage>
</organism>
<comment type="caution">
    <text evidence="1">The sequence shown here is derived from an EMBL/GenBank/DDBJ whole genome shotgun (WGS) entry which is preliminary data.</text>
</comment>
<evidence type="ECO:0000313" key="1">
    <source>
        <dbReference type="EMBL" id="KKM49044.1"/>
    </source>
</evidence>
<sequence>MKSTKKDKTYFVIFKRETGGPEIRFLGGQSVIEFAKVLGQESIAIFEGNIIKEFDSKMDLSKL</sequence>
<dbReference type="AlphaFoldDB" id="A0A0F9L4W4"/>
<dbReference type="EMBL" id="LAZR01011984">
    <property type="protein sequence ID" value="KKM49044.1"/>
    <property type="molecule type" value="Genomic_DNA"/>
</dbReference>